<dbReference type="Proteomes" id="UP000258016">
    <property type="component" value="Plasmid unnamed"/>
</dbReference>
<gene>
    <name evidence="1" type="ORF">B5J99_19170</name>
</gene>
<keyword evidence="1" id="KW-0614">Plasmid</keyword>
<evidence type="ECO:0000313" key="2">
    <source>
        <dbReference type="Proteomes" id="UP000258016"/>
    </source>
</evidence>
<protein>
    <submittedName>
        <fullName evidence="1">Uncharacterized protein</fullName>
    </submittedName>
</protein>
<proteinExistence type="predicted"/>
<organism evidence="1 2">
    <name type="scientific">Blastomonas fulva</name>
    <dbReference type="NCBI Taxonomy" id="1550728"/>
    <lineage>
        <taxon>Bacteria</taxon>
        <taxon>Pseudomonadati</taxon>
        <taxon>Pseudomonadota</taxon>
        <taxon>Alphaproteobacteria</taxon>
        <taxon>Sphingomonadales</taxon>
        <taxon>Sphingomonadaceae</taxon>
        <taxon>Blastomonas</taxon>
    </lineage>
</organism>
<keyword evidence="2" id="KW-1185">Reference proteome</keyword>
<sequence>MDSTAFIHTFVINVYGAIDNLAHIWCAEWDIRDKRKRPLAPSRIGLKPDNEIVWMSLPADLQAYLAEHQQWFAYLENYRHALAHRIPLYIPPRQLGTADQHSFAAIEAQRGEAAAQGDWIRFDELGGMQDQLGSFEPHIMHSYGEAAQPVRFHAQLICDIATVVEIGENLFRQLDALADRRRECRVSQRPVQSD</sequence>
<dbReference type="EMBL" id="CP020084">
    <property type="protein sequence ID" value="ASR53754.1"/>
    <property type="molecule type" value="Genomic_DNA"/>
</dbReference>
<reference evidence="1 2" key="1">
    <citation type="submission" date="2017-03" db="EMBL/GenBank/DDBJ databases">
        <title>Complete genome sequence of Blastomonas fulva degrading microcsystin LR.</title>
        <authorList>
            <person name="Lee H.-g."/>
            <person name="Jin L."/>
            <person name="oh H.-M."/>
        </authorList>
    </citation>
    <scope>NUCLEOTIDE SEQUENCE [LARGE SCALE GENOMIC DNA]</scope>
    <source>
        <strain evidence="1 2">T2</strain>
        <plasmid evidence="1 2">unnamed</plasmid>
    </source>
</reference>
<evidence type="ECO:0000313" key="1">
    <source>
        <dbReference type="EMBL" id="ASR53754.1"/>
    </source>
</evidence>
<geneLocation type="plasmid" evidence="1 2">
    <name>unnamed</name>
</geneLocation>
<accession>A0ABM6MCK1</accession>
<name>A0ABM6MCK1_9SPHN</name>